<dbReference type="GO" id="GO:0003677">
    <property type="term" value="F:DNA binding"/>
    <property type="evidence" value="ECO:0007669"/>
    <property type="project" value="InterPro"/>
</dbReference>
<keyword evidence="2" id="KW-1185">Reference proteome</keyword>
<reference evidence="1" key="1">
    <citation type="submission" date="2021-03" db="EMBL/GenBank/DDBJ databases">
        <title>Proteiniclasticum marinus sp. nov., isolated from tidal flat sediment.</title>
        <authorList>
            <person name="Namirimu T."/>
            <person name="Yang J.-A."/>
            <person name="Yang S.-H."/>
            <person name="Kim Y.-J."/>
            <person name="Kwon K.K."/>
        </authorList>
    </citation>
    <scope>NUCLEOTIDE SEQUENCE</scope>
    <source>
        <strain evidence="1">SCR006</strain>
    </source>
</reference>
<evidence type="ECO:0000313" key="1">
    <source>
        <dbReference type="EMBL" id="MBO1264610.1"/>
    </source>
</evidence>
<sequence>MNRLSRTEGQIRGITKMIEEDRDCREIVIQLAAVRAGVDRVINLIVTENLMSCVLSDTDEIDKKQLEEALELIFKLK</sequence>
<dbReference type="Proteomes" id="UP000664218">
    <property type="component" value="Unassembled WGS sequence"/>
</dbReference>
<dbReference type="PANTHER" id="PTHR33677:SF5">
    <property type="entry name" value="TRANSCRIPTIONAL REPRESSOR FRMR"/>
    <property type="match status" value="1"/>
</dbReference>
<proteinExistence type="predicted"/>
<evidence type="ECO:0000313" key="2">
    <source>
        <dbReference type="Proteomes" id="UP000664218"/>
    </source>
</evidence>
<dbReference type="AlphaFoldDB" id="A0A939HA98"/>
<name>A0A939HA98_9CLOT</name>
<comment type="caution">
    <text evidence="1">The sequence shown here is derived from an EMBL/GenBank/DDBJ whole genome shotgun (WGS) entry which is preliminary data.</text>
</comment>
<dbReference type="InterPro" id="IPR038390">
    <property type="entry name" value="Metal_Tscrpt_repr_sf"/>
</dbReference>
<dbReference type="Pfam" id="PF02583">
    <property type="entry name" value="Trns_repr_metal"/>
    <property type="match status" value="1"/>
</dbReference>
<organism evidence="1 2">
    <name type="scientific">Proteiniclasticum aestuarii</name>
    <dbReference type="NCBI Taxonomy" id="2817862"/>
    <lineage>
        <taxon>Bacteria</taxon>
        <taxon>Bacillati</taxon>
        <taxon>Bacillota</taxon>
        <taxon>Clostridia</taxon>
        <taxon>Eubacteriales</taxon>
        <taxon>Clostridiaceae</taxon>
        <taxon>Proteiniclasticum</taxon>
    </lineage>
</organism>
<dbReference type="EMBL" id="JAFNJU010000004">
    <property type="protein sequence ID" value="MBO1264610.1"/>
    <property type="molecule type" value="Genomic_DNA"/>
</dbReference>
<dbReference type="PANTHER" id="PTHR33677">
    <property type="entry name" value="TRANSCRIPTIONAL REPRESSOR FRMR-RELATED"/>
    <property type="match status" value="1"/>
</dbReference>
<dbReference type="GO" id="GO:0046872">
    <property type="term" value="F:metal ion binding"/>
    <property type="evidence" value="ECO:0007669"/>
    <property type="project" value="InterPro"/>
</dbReference>
<dbReference type="Gene3D" id="1.20.58.1000">
    <property type="entry name" value="Metal-sensitive repressor, helix protomer"/>
    <property type="match status" value="1"/>
</dbReference>
<dbReference type="GO" id="GO:0045892">
    <property type="term" value="P:negative regulation of DNA-templated transcription"/>
    <property type="evidence" value="ECO:0007669"/>
    <property type="project" value="UniProtKB-ARBA"/>
</dbReference>
<accession>A0A939HA98</accession>
<gene>
    <name evidence="1" type="ORF">J3A84_06170</name>
</gene>
<protein>
    <submittedName>
        <fullName evidence="1">Metal-sensing transcriptional repressor</fullName>
    </submittedName>
</protein>
<dbReference type="InterPro" id="IPR003735">
    <property type="entry name" value="Metal_Tscrpt_repr"/>
</dbReference>